<accession>A0A1F4U7Y4</accession>
<reference evidence="1 2" key="1">
    <citation type="journal article" date="2016" name="Nat. Commun.">
        <title>Thousands of microbial genomes shed light on interconnected biogeochemical processes in an aquifer system.</title>
        <authorList>
            <person name="Anantharaman K."/>
            <person name="Brown C.T."/>
            <person name="Hug L.A."/>
            <person name="Sharon I."/>
            <person name="Castelle C.J."/>
            <person name="Probst A.J."/>
            <person name="Thomas B.C."/>
            <person name="Singh A."/>
            <person name="Wilkins M.J."/>
            <person name="Karaoz U."/>
            <person name="Brodie E.L."/>
            <person name="Williams K.H."/>
            <person name="Hubbard S.S."/>
            <person name="Banfield J.F."/>
        </authorList>
    </citation>
    <scope>NUCLEOTIDE SEQUENCE [LARGE SCALE GENOMIC DNA]</scope>
</reference>
<dbReference type="AlphaFoldDB" id="A0A1F4U7Y4"/>
<dbReference type="InterPro" id="IPR012833">
    <property type="entry name" value="NrdD"/>
</dbReference>
<dbReference type="EMBL" id="MEUJ01000002">
    <property type="protein sequence ID" value="OGC41058.1"/>
    <property type="molecule type" value="Genomic_DNA"/>
</dbReference>
<evidence type="ECO:0000313" key="1">
    <source>
        <dbReference type="EMBL" id="OGC41058.1"/>
    </source>
</evidence>
<dbReference type="Pfam" id="PF13597">
    <property type="entry name" value="NRDD"/>
    <property type="match status" value="1"/>
</dbReference>
<comment type="caution">
    <text evidence="1">The sequence shown here is derived from an EMBL/GenBank/DDBJ whole genome shotgun (WGS) entry which is preliminary data.</text>
</comment>
<evidence type="ECO:0000313" key="2">
    <source>
        <dbReference type="Proteomes" id="UP000179242"/>
    </source>
</evidence>
<gene>
    <name evidence="1" type="ORF">A2438_02135</name>
</gene>
<dbReference type="Proteomes" id="UP000179242">
    <property type="component" value="Unassembled WGS sequence"/>
</dbReference>
<proteinExistence type="predicted"/>
<protein>
    <submittedName>
        <fullName evidence="1">Uncharacterized protein</fullName>
    </submittedName>
</protein>
<name>A0A1F4U7Y4_UNCSA</name>
<sequence length="98" mass="11273">MTHEELNSFLDANPQIEWAKDDDGNFYFRHSHYDSKHEKVKVEPRALANISAQQLEKTLVGGRNVDQITRVTGYFSRVSGWNKGKLGELNQRERVGVI</sequence>
<organism evidence="1 2">
    <name type="scientific">candidate division WOR-1 bacterium RIFOXYC2_FULL_46_14</name>
    <dbReference type="NCBI Taxonomy" id="1802587"/>
    <lineage>
        <taxon>Bacteria</taxon>
        <taxon>Bacillati</taxon>
        <taxon>Saganbacteria</taxon>
    </lineage>
</organism>